<comment type="subcellular location">
    <subcellularLocation>
        <location evidence="1">Membrane</location>
        <topology evidence="1">Multi-pass membrane protein</topology>
    </subcellularLocation>
</comment>
<evidence type="ECO:0000313" key="7">
    <source>
        <dbReference type="EMBL" id="RFS21046.1"/>
    </source>
</evidence>
<dbReference type="PROSITE" id="PS50850">
    <property type="entry name" value="MFS"/>
    <property type="match status" value="1"/>
</dbReference>
<feature type="transmembrane region" description="Helical" evidence="5">
    <location>
        <begin position="276"/>
        <end position="299"/>
    </location>
</feature>
<feature type="transmembrane region" description="Helical" evidence="5">
    <location>
        <begin position="365"/>
        <end position="387"/>
    </location>
</feature>
<evidence type="ECO:0000256" key="4">
    <source>
        <dbReference type="ARBA" id="ARBA00023136"/>
    </source>
</evidence>
<feature type="transmembrane region" description="Helical" evidence="5">
    <location>
        <begin position="82"/>
        <end position="102"/>
    </location>
</feature>
<dbReference type="AlphaFoldDB" id="A0A3E1Y7M2"/>
<feature type="transmembrane region" description="Helical" evidence="5">
    <location>
        <begin position="408"/>
        <end position="429"/>
    </location>
</feature>
<evidence type="ECO:0000256" key="3">
    <source>
        <dbReference type="ARBA" id="ARBA00022989"/>
    </source>
</evidence>
<evidence type="ECO:0000313" key="8">
    <source>
        <dbReference type="Proteomes" id="UP000260644"/>
    </source>
</evidence>
<feature type="transmembrane region" description="Helical" evidence="5">
    <location>
        <begin position="142"/>
        <end position="163"/>
    </location>
</feature>
<dbReference type="InterPro" id="IPR011701">
    <property type="entry name" value="MFS"/>
</dbReference>
<keyword evidence="8" id="KW-1185">Reference proteome</keyword>
<feature type="transmembrane region" description="Helical" evidence="5">
    <location>
        <begin position="175"/>
        <end position="195"/>
    </location>
</feature>
<sequence>MLKASYLTQRNSALLSLIIVSTAVFLSVLDIFIVNVALPSIKTGLHGSDADLQLIIALYLLGHAIFLVTAGRLGDYYGRKRMFIIGMTLFVISSCYCGFANTPLQMNAARFLQGTGAALMLPQSITYIQLLFPDPQQRIKALGIYGSIAGTASIIGQLLGGILPDLHTPIAGWRLIFLINLPIGITAIIAAWKMLPETNPEKDKKFDWMGVFILTITLCFLIFPLVYGRELGWPAWTQLLLVASIVFLFIFVKQQLKKSADALIDMRLFRFKDFKIGLLAVLFYFMVQDSYFLINAILMQTGLGYSSSAAGILFVFQGIGYVIASIWSIRLVPIYGKRVLQTGIGIMVITLIAHIFFFTLNTNSFTMLSIILFAYGTGCGSVLPSLLTMTLKSIPVGNAGTASGVFTTLQQTAIALGVCIPGGLFFYIIQQTGYIPAYQVATSVNIGLLLLTGYCLYKLPEA</sequence>
<protein>
    <submittedName>
        <fullName evidence="7">MFS transporter</fullName>
    </submittedName>
</protein>
<dbReference type="InterPro" id="IPR036259">
    <property type="entry name" value="MFS_trans_sf"/>
</dbReference>
<feature type="transmembrane region" description="Helical" evidence="5">
    <location>
        <begin position="305"/>
        <end position="327"/>
    </location>
</feature>
<name>A0A3E1Y7M2_9BACT</name>
<keyword evidence="3 5" id="KW-1133">Transmembrane helix</keyword>
<feature type="domain" description="Major facilitator superfamily (MFS) profile" evidence="6">
    <location>
        <begin position="16"/>
        <end position="462"/>
    </location>
</feature>
<dbReference type="Gene3D" id="1.20.1720.10">
    <property type="entry name" value="Multidrug resistance protein D"/>
    <property type="match status" value="1"/>
</dbReference>
<evidence type="ECO:0000259" key="6">
    <source>
        <dbReference type="PROSITE" id="PS50850"/>
    </source>
</evidence>
<dbReference type="GO" id="GO:0016020">
    <property type="term" value="C:membrane"/>
    <property type="evidence" value="ECO:0007669"/>
    <property type="project" value="UniProtKB-SubCell"/>
</dbReference>
<evidence type="ECO:0000256" key="5">
    <source>
        <dbReference type="SAM" id="Phobius"/>
    </source>
</evidence>
<dbReference type="PANTHER" id="PTHR42718:SF39">
    <property type="entry name" value="ACTINORHODIN TRANSPORTER-RELATED"/>
    <property type="match status" value="1"/>
</dbReference>
<dbReference type="InterPro" id="IPR020846">
    <property type="entry name" value="MFS_dom"/>
</dbReference>
<dbReference type="Pfam" id="PF07690">
    <property type="entry name" value="MFS_1"/>
    <property type="match status" value="1"/>
</dbReference>
<dbReference type="OrthoDB" id="783189at2"/>
<reference evidence="7 8" key="1">
    <citation type="submission" date="2018-07" db="EMBL/GenBank/DDBJ databases">
        <title>Chitinophaga K2CV101002-2 sp. nov., isolated from a monsoon evergreen broad-leaved forest soil.</title>
        <authorList>
            <person name="Lv Y."/>
        </authorList>
    </citation>
    <scope>NUCLEOTIDE SEQUENCE [LARGE SCALE GENOMIC DNA]</scope>
    <source>
        <strain evidence="7 8">GDMCC 1.1288</strain>
    </source>
</reference>
<dbReference type="SUPFAM" id="SSF103473">
    <property type="entry name" value="MFS general substrate transporter"/>
    <property type="match status" value="1"/>
</dbReference>
<proteinExistence type="predicted"/>
<keyword evidence="2 5" id="KW-0812">Transmembrane</keyword>
<evidence type="ECO:0000256" key="2">
    <source>
        <dbReference type="ARBA" id="ARBA00022692"/>
    </source>
</evidence>
<gene>
    <name evidence="7" type="ORF">DVR12_17040</name>
</gene>
<comment type="caution">
    <text evidence="7">The sequence shown here is derived from an EMBL/GenBank/DDBJ whole genome shotgun (WGS) entry which is preliminary data.</text>
</comment>
<keyword evidence="4 5" id="KW-0472">Membrane</keyword>
<dbReference type="EMBL" id="QPMM01000009">
    <property type="protein sequence ID" value="RFS21046.1"/>
    <property type="molecule type" value="Genomic_DNA"/>
</dbReference>
<dbReference type="PANTHER" id="PTHR42718">
    <property type="entry name" value="MAJOR FACILITATOR SUPERFAMILY MULTIDRUG TRANSPORTER MFSC"/>
    <property type="match status" value="1"/>
</dbReference>
<feature type="transmembrane region" description="Helical" evidence="5">
    <location>
        <begin position="339"/>
        <end position="359"/>
    </location>
</feature>
<feature type="transmembrane region" description="Helical" evidence="5">
    <location>
        <begin position="435"/>
        <end position="457"/>
    </location>
</feature>
<dbReference type="CDD" id="cd17321">
    <property type="entry name" value="MFS_MMR_MDR_like"/>
    <property type="match status" value="1"/>
</dbReference>
<dbReference type="PRINTS" id="PR01036">
    <property type="entry name" value="TCRTETB"/>
</dbReference>
<feature type="transmembrane region" description="Helical" evidence="5">
    <location>
        <begin position="50"/>
        <end position="70"/>
    </location>
</feature>
<feature type="transmembrane region" description="Helical" evidence="5">
    <location>
        <begin position="233"/>
        <end position="252"/>
    </location>
</feature>
<feature type="transmembrane region" description="Helical" evidence="5">
    <location>
        <begin position="12"/>
        <end position="38"/>
    </location>
</feature>
<evidence type="ECO:0000256" key="1">
    <source>
        <dbReference type="ARBA" id="ARBA00004141"/>
    </source>
</evidence>
<accession>A0A3E1Y7M2</accession>
<feature type="transmembrane region" description="Helical" evidence="5">
    <location>
        <begin position="207"/>
        <end position="227"/>
    </location>
</feature>
<dbReference type="Gene3D" id="1.20.1250.20">
    <property type="entry name" value="MFS general substrate transporter like domains"/>
    <property type="match status" value="1"/>
</dbReference>
<dbReference type="GO" id="GO:0022857">
    <property type="term" value="F:transmembrane transporter activity"/>
    <property type="evidence" value="ECO:0007669"/>
    <property type="project" value="InterPro"/>
</dbReference>
<dbReference type="Proteomes" id="UP000260644">
    <property type="component" value="Unassembled WGS sequence"/>
</dbReference>
<dbReference type="RefSeq" id="WP_116976994.1">
    <property type="nucleotide sequence ID" value="NZ_QPMM01000009.1"/>
</dbReference>
<organism evidence="7 8">
    <name type="scientific">Chitinophaga silvatica</name>
    <dbReference type="NCBI Taxonomy" id="2282649"/>
    <lineage>
        <taxon>Bacteria</taxon>
        <taxon>Pseudomonadati</taxon>
        <taxon>Bacteroidota</taxon>
        <taxon>Chitinophagia</taxon>
        <taxon>Chitinophagales</taxon>
        <taxon>Chitinophagaceae</taxon>
        <taxon>Chitinophaga</taxon>
    </lineage>
</organism>